<evidence type="ECO:0000256" key="3">
    <source>
        <dbReference type="ARBA" id="ARBA00023268"/>
    </source>
</evidence>
<dbReference type="PANTHER" id="PTHR37984">
    <property type="entry name" value="PROTEIN CBG26694"/>
    <property type="match status" value="1"/>
</dbReference>
<dbReference type="GO" id="GO:0004190">
    <property type="term" value="F:aspartic-type endopeptidase activity"/>
    <property type="evidence" value="ECO:0007669"/>
    <property type="project" value="InterPro"/>
</dbReference>
<dbReference type="CDD" id="cd09274">
    <property type="entry name" value="RNase_HI_RT_Ty3"/>
    <property type="match status" value="1"/>
</dbReference>
<keyword evidence="9" id="KW-1185">Reference proteome</keyword>
<feature type="region of interest" description="Disordered" evidence="4">
    <location>
        <begin position="300"/>
        <end position="333"/>
    </location>
</feature>
<dbReference type="Gramene" id="GBG81621">
    <property type="protein sequence ID" value="GBG81621"/>
    <property type="gene ID" value="CBR_g32613"/>
</dbReference>
<evidence type="ECO:0000256" key="1">
    <source>
        <dbReference type="ARBA" id="ARBA00022842"/>
    </source>
</evidence>
<proteinExistence type="predicted"/>
<dbReference type="AlphaFoldDB" id="A0A388LH90"/>
<dbReference type="Pfam" id="PF00078">
    <property type="entry name" value="RVT_1"/>
    <property type="match status" value="1"/>
</dbReference>
<dbReference type="Pfam" id="PF02557">
    <property type="entry name" value="VanY"/>
    <property type="match status" value="1"/>
</dbReference>
<gene>
    <name evidence="8" type="ORF">CBR_g32613</name>
</gene>
<dbReference type="PROSITE" id="PS00141">
    <property type="entry name" value="ASP_PROTEASE"/>
    <property type="match status" value="1"/>
</dbReference>
<dbReference type="InterPro" id="IPR043502">
    <property type="entry name" value="DNA/RNA_pol_sf"/>
</dbReference>
<evidence type="ECO:0000259" key="7">
    <source>
        <dbReference type="Pfam" id="PF17919"/>
    </source>
</evidence>
<keyword evidence="1" id="KW-0460">Magnesium</keyword>
<keyword evidence="2" id="KW-0229">DNA integration</keyword>
<dbReference type="InterPro" id="IPR000477">
    <property type="entry name" value="RT_dom"/>
</dbReference>
<evidence type="ECO:0000259" key="5">
    <source>
        <dbReference type="Pfam" id="PF00078"/>
    </source>
</evidence>
<name>A0A388LH90_CHABU</name>
<dbReference type="EMBL" id="BFEA01000381">
    <property type="protein sequence ID" value="GBG81621.1"/>
    <property type="molecule type" value="Genomic_DNA"/>
</dbReference>
<dbReference type="Proteomes" id="UP000265515">
    <property type="component" value="Unassembled WGS sequence"/>
</dbReference>
<evidence type="ECO:0000256" key="4">
    <source>
        <dbReference type="SAM" id="MobiDB-lite"/>
    </source>
</evidence>
<keyword evidence="3" id="KW-0511">Multifunctional enzyme</keyword>
<dbReference type="Pfam" id="PF17919">
    <property type="entry name" value="RT_RNaseH_2"/>
    <property type="match status" value="1"/>
</dbReference>
<feature type="domain" description="Reverse transcriptase/retrotransposon-derived protein RNase H-like" evidence="7">
    <location>
        <begin position="685"/>
        <end position="777"/>
    </location>
</feature>
<protein>
    <recommendedName>
        <fullName evidence="10">Reverse transcriptase domain-containing protein</fullName>
    </recommendedName>
</protein>
<dbReference type="InterPro" id="IPR003709">
    <property type="entry name" value="VanY-like_core_dom"/>
</dbReference>
<evidence type="ECO:0000259" key="6">
    <source>
        <dbReference type="Pfam" id="PF02557"/>
    </source>
</evidence>
<evidence type="ECO:0008006" key="10">
    <source>
        <dbReference type="Google" id="ProtNLM"/>
    </source>
</evidence>
<evidence type="ECO:0000313" key="8">
    <source>
        <dbReference type="EMBL" id="GBG81621.1"/>
    </source>
</evidence>
<accession>A0A388LH90</accession>
<evidence type="ECO:0000313" key="9">
    <source>
        <dbReference type="Proteomes" id="UP000265515"/>
    </source>
</evidence>
<dbReference type="InterPro" id="IPR001969">
    <property type="entry name" value="Aspartic_peptidase_AS"/>
</dbReference>
<feature type="compositionally biased region" description="Polar residues" evidence="4">
    <location>
        <begin position="322"/>
        <end position="333"/>
    </location>
</feature>
<feature type="compositionally biased region" description="Basic residues" evidence="4">
    <location>
        <begin position="306"/>
        <end position="316"/>
    </location>
</feature>
<dbReference type="PANTHER" id="PTHR37984:SF5">
    <property type="entry name" value="PROTEIN NYNRIN-LIKE"/>
    <property type="match status" value="1"/>
</dbReference>
<dbReference type="CDD" id="cd01647">
    <property type="entry name" value="RT_LTR"/>
    <property type="match status" value="1"/>
</dbReference>
<dbReference type="SUPFAM" id="SSF56672">
    <property type="entry name" value="DNA/RNA polymerases"/>
    <property type="match status" value="1"/>
</dbReference>
<feature type="domain" description="Reverse transcriptase" evidence="5">
    <location>
        <begin position="517"/>
        <end position="590"/>
    </location>
</feature>
<comment type="caution">
    <text evidence="8">The sequence shown here is derived from an EMBL/GenBank/DDBJ whole genome shotgun (WGS) entry which is preliminary data.</text>
</comment>
<dbReference type="InterPro" id="IPR041577">
    <property type="entry name" value="RT_RNaseH_2"/>
</dbReference>
<feature type="domain" description="D-alanyl-D-alanine carboxypeptidase-like core" evidence="6">
    <location>
        <begin position="864"/>
        <end position="891"/>
    </location>
</feature>
<dbReference type="Gene3D" id="3.30.1380.10">
    <property type="match status" value="1"/>
</dbReference>
<sequence>MHKRAFDQVNSCLQQLQQRPVTAPNASSSNTFDRLNALEIDFGALKDDVQLQQTATQQLEQRICAAAANLSSAPRETTPKFDDQEIFSNSTKTDPIPWFHKFELKLQLHHVSEDKHHAYLYSRSGGACQAWLDNLLSKYGVVAADLYTKISWDDVKAAWHKLFQVAPSEIKAMDKLITFEQGTLPSVDWIAEYQRLTSVLDIRMGFKTVKHYFITRSCPALGNALTHAEDILTTTAELFDKAAQIIVTNKEAKNLNSSSASGPSRDQHRPKVAVVAAATPTDQSSEVLSANEGDRLAAALDGGRPGRGRGHGKQRQIGKLSTAGSDSTTLSTPSELVASRVTALRSEAHAEVDSPPLLYSYEDYAAWVVPTLGTYAQGQDVCAASSPSARDSAREFNIKVLDPLTSEDFTWLPLPTTSRLPGPQCAALCAHLHTYLSFYAPPTSSTDDEAVVGDILAYVTKVAREFRKQQYDDAPLLYVRIQVGQVSYNALLDSGASRNFMSQPLCKGLAISIRPNDCYKSAVKTRYGHFEWVVMPFGLTNAPTTFQAAMTNEFHTMVDRFVMVYLDDILVYSRTLEDHLEHLRRVLETLCLLSTKPTATSANLSGKSWNTWAILSHRSASVRCRTRFKPSKSGRSRGTSQISVRSLALPATTNVYQGILEDRSGAAHLTKLQCEDQPFDFRGDARESFLALKAALLSAEVLRIYDPLWPTCVTTDASGYGIGAVLEQHDGVDWHPVEYCSKKVPVVHSIDDARKKELLAFIHALKRWRHFLLGRSQFRWVTDNNPLVFNKTQDTINSTIARWMTFIDQFDFFPDHILGKSNRFADALSRRPDHCTPVYWTFEIDDDLRDSFIRGYQADPEFHDKFNFELSFPRDNEQGIMYEPWHWRFVGNSHSLKSFYSQRKTITPRGKLAPEPRYYSF</sequence>
<reference evidence="8 9" key="1">
    <citation type="journal article" date="2018" name="Cell">
        <title>The Chara Genome: Secondary Complexity and Implications for Plant Terrestrialization.</title>
        <authorList>
            <person name="Nishiyama T."/>
            <person name="Sakayama H."/>
            <person name="Vries J.D."/>
            <person name="Buschmann H."/>
            <person name="Saint-Marcoux D."/>
            <person name="Ullrich K.K."/>
            <person name="Haas F.B."/>
            <person name="Vanderstraeten L."/>
            <person name="Becker D."/>
            <person name="Lang D."/>
            <person name="Vosolsobe S."/>
            <person name="Rombauts S."/>
            <person name="Wilhelmsson P.K.I."/>
            <person name="Janitza P."/>
            <person name="Kern R."/>
            <person name="Heyl A."/>
            <person name="Rumpler F."/>
            <person name="Villalobos L.I.A.C."/>
            <person name="Clay J.M."/>
            <person name="Skokan R."/>
            <person name="Toyoda A."/>
            <person name="Suzuki Y."/>
            <person name="Kagoshima H."/>
            <person name="Schijlen E."/>
            <person name="Tajeshwar N."/>
            <person name="Catarino B."/>
            <person name="Hetherington A.J."/>
            <person name="Saltykova A."/>
            <person name="Bonnot C."/>
            <person name="Breuninger H."/>
            <person name="Symeonidi A."/>
            <person name="Radhakrishnan G.V."/>
            <person name="Van Nieuwerburgh F."/>
            <person name="Deforce D."/>
            <person name="Chang C."/>
            <person name="Karol K.G."/>
            <person name="Hedrich R."/>
            <person name="Ulvskov P."/>
            <person name="Glockner G."/>
            <person name="Delwiche C.F."/>
            <person name="Petrasek J."/>
            <person name="Van de Peer Y."/>
            <person name="Friml J."/>
            <person name="Beilby M."/>
            <person name="Dolan L."/>
            <person name="Kohara Y."/>
            <person name="Sugano S."/>
            <person name="Fujiyama A."/>
            <person name="Delaux P.-M."/>
            <person name="Quint M."/>
            <person name="TheiBen G."/>
            <person name="Hagemann M."/>
            <person name="Harholt J."/>
            <person name="Dunand C."/>
            <person name="Zachgo S."/>
            <person name="Langdale J."/>
            <person name="Maumus F."/>
            <person name="Straeten D.V.D."/>
            <person name="Gould S.B."/>
            <person name="Rensing S.A."/>
        </authorList>
    </citation>
    <scope>NUCLEOTIDE SEQUENCE [LARGE SCALE GENOMIC DNA]</scope>
    <source>
        <strain evidence="8 9">S276</strain>
    </source>
</reference>
<dbReference type="GO" id="GO:0015074">
    <property type="term" value="P:DNA integration"/>
    <property type="evidence" value="ECO:0007669"/>
    <property type="project" value="UniProtKB-KW"/>
</dbReference>
<evidence type="ECO:0000256" key="2">
    <source>
        <dbReference type="ARBA" id="ARBA00022908"/>
    </source>
</evidence>
<dbReference type="Gene3D" id="3.30.70.270">
    <property type="match status" value="1"/>
</dbReference>
<dbReference type="InterPro" id="IPR009045">
    <property type="entry name" value="Zn_M74/Hedgehog-like"/>
</dbReference>
<organism evidence="8 9">
    <name type="scientific">Chara braunii</name>
    <name type="common">Braun's stonewort</name>
    <dbReference type="NCBI Taxonomy" id="69332"/>
    <lineage>
        <taxon>Eukaryota</taxon>
        <taxon>Viridiplantae</taxon>
        <taxon>Streptophyta</taxon>
        <taxon>Charophyceae</taxon>
        <taxon>Charales</taxon>
        <taxon>Characeae</taxon>
        <taxon>Chara</taxon>
    </lineage>
</organism>
<dbReference type="InterPro" id="IPR043128">
    <property type="entry name" value="Rev_trsase/Diguanyl_cyclase"/>
</dbReference>
<dbReference type="InterPro" id="IPR050951">
    <property type="entry name" value="Retrovirus_Pol_polyprotein"/>
</dbReference>
<dbReference type="GO" id="GO:0006508">
    <property type="term" value="P:proteolysis"/>
    <property type="evidence" value="ECO:0007669"/>
    <property type="project" value="InterPro"/>
</dbReference>